<feature type="domain" description="C-type lectin" evidence="26">
    <location>
        <begin position="1284"/>
        <end position="1398"/>
    </location>
</feature>
<feature type="compositionally biased region" description="Polar residues" evidence="24">
    <location>
        <begin position="796"/>
        <end position="809"/>
    </location>
</feature>
<dbReference type="FunFam" id="3.10.100.10:FF:000002">
    <property type="entry name" value="Hyaluronan proteoglycan link protein 1"/>
    <property type="match status" value="1"/>
</dbReference>
<feature type="compositionally biased region" description="Low complexity" evidence="24">
    <location>
        <begin position="642"/>
        <end position="651"/>
    </location>
</feature>
<evidence type="ECO:0000313" key="30">
    <source>
        <dbReference type="Proteomes" id="UP001331515"/>
    </source>
</evidence>
<evidence type="ECO:0000256" key="19">
    <source>
        <dbReference type="ARBA" id="ARBA00044263"/>
    </source>
</evidence>
<evidence type="ECO:0000256" key="20">
    <source>
        <dbReference type="ARBA" id="ARBA00044266"/>
    </source>
</evidence>
<dbReference type="PROSITE" id="PS50041">
    <property type="entry name" value="C_TYPE_LECTIN_2"/>
    <property type="match status" value="1"/>
</dbReference>
<feature type="compositionally biased region" description="Low complexity" evidence="24">
    <location>
        <begin position="148"/>
        <end position="165"/>
    </location>
</feature>
<dbReference type="InterPro" id="IPR035976">
    <property type="entry name" value="Sushi/SCR/CCP_sf"/>
</dbReference>
<evidence type="ECO:0000256" key="10">
    <source>
        <dbReference type="ARBA" id="ARBA00022974"/>
    </source>
</evidence>
<feature type="compositionally biased region" description="Polar residues" evidence="24">
    <location>
        <begin position="1002"/>
        <end position="1013"/>
    </location>
</feature>
<dbReference type="GO" id="GO:0007417">
    <property type="term" value="P:central nervous system development"/>
    <property type="evidence" value="ECO:0007669"/>
    <property type="project" value="TreeGrafter"/>
</dbReference>
<feature type="compositionally biased region" description="Low complexity" evidence="24">
    <location>
        <begin position="1473"/>
        <end position="1482"/>
    </location>
</feature>
<keyword evidence="3" id="KW-0964">Secreted</keyword>
<dbReference type="InterPro" id="IPR013032">
    <property type="entry name" value="EGF-like_CS"/>
</dbReference>
<evidence type="ECO:0000256" key="12">
    <source>
        <dbReference type="ARBA" id="ARBA00023180"/>
    </source>
</evidence>
<dbReference type="GO" id="GO:0005615">
    <property type="term" value="C:extracellular space"/>
    <property type="evidence" value="ECO:0007669"/>
    <property type="project" value="TreeGrafter"/>
</dbReference>
<dbReference type="CDD" id="cd00033">
    <property type="entry name" value="CCP"/>
    <property type="match status" value="1"/>
</dbReference>
<dbReference type="InterPro" id="IPR000538">
    <property type="entry name" value="Link_dom"/>
</dbReference>
<keyword evidence="11 21" id="KW-1015">Disulfide bond</keyword>
<evidence type="ECO:0000256" key="2">
    <source>
        <dbReference type="ARBA" id="ARBA00004593"/>
    </source>
</evidence>
<feature type="compositionally biased region" description="Low complexity" evidence="24">
    <location>
        <begin position="1114"/>
        <end position="1123"/>
    </location>
</feature>
<feature type="compositionally biased region" description="Basic and acidic residues" evidence="24">
    <location>
        <begin position="1054"/>
        <end position="1063"/>
    </location>
</feature>
<evidence type="ECO:0000256" key="9">
    <source>
        <dbReference type="ARBA" id="ARBA00022837"/>
    </source>
</evidence>
<dbReference type="CDD" id="cd03588">
    <property type="entry name" value="CLECT_CSPGs"/>
    <property type="match status" value="1"/>
</dbReference>
<dbReference type="GO" id="GO:0002052">
    <property type="term" value="P:positive regulation of neuroblast proliferation"/>
    <property type="evidence" value="ECO:0007669"/>
    <property type="project" value="TreeGrafter"/>
</dbReference>
<feature type="region of interest" description="Disordered" evidence="24">
    <location>
        <begin position="732"/>
        <end position="978"/>
    </location>
</feature>
<dbReference type="InterPro" id="IPR001881">
    <property type="entry name" value="EGF-like_Ca-bd_dom"/>
</dbReference>
<dbReference type="PANTHER" id="PTHR22804">
    <property type="entry name" value="AGGRECAN/VERSICAN PROTEOGLYCAN"/>
    <property type="match status" value="1"/>
</dbReference>
<dbReference type="GO" id="GO:0001501">
    <property type="term" value="P:skeletal system development"/>
    <property type="evidence" value="ECO:0007669"/>
    <property type="project" value="TreeGrafter"/>
</dbReference>
<feature type="compositionally biased region" description="Basic and acidic residues" evidence="24">
    <location>
        <begin position="1089"/>
        <end position="1098"/>
    </location>
</feature>
<evidence type="ECO:0000256" key="3">
    <source>
        <dbReference type="ARBA" id="ARBA00022525"/>
    </source>
</evidence>
<comment type="caution">
    <text evidence="29">The sequence shown here is derived from an EMBL/GenBank/DDBJ whole genome shotgun (WGS) entry which is preliminary data.</text>
</comment>
<dbReference type="PROSITE" id="PS01186">
    <property type="entry name" value="EGF_2"/>
    <property type="match status" value="1"/>
</dbReference>
<keyword evidence="6" id="KW-0732">Signal</keyword>
<feature type="compositionally biased region" description="Acidic residues" evidence="24">
    <location>
        <begin position="748"/>
        <end position="759"/>
    </location>
</feature>
<evidence type="ECO:0000256" key="8">
    <source>
        <dbReference type="ARBA" id="ARBA00022737"/>
    </source>
</evidence>
<comment type="subcellular location">
    <subcellularLocation>
        <location evidence="1">Cell projection</location>
        <location evidence="1">Cilium</location>
        <location evidence="1">Photoreceptor outer segment</location>
    </subcellularLocation>
    <subcellularLocation>
        <location evidence="2">Secreted</location>
        <location evidence="2">Extracellular space</location>
        <location evidence="2">Extracellular matrix</location>
        <location evidence="2">Interphotoreceptor matrix</location>
    </subcellularLocation>
</comment>
<dbReference type="GO" id="GO:0007155">
    <property type="term" value="P:cell adhesion"/>
    <property type="evidence" value="ECO:0007669"/>
    <property type="project" value="InterPro"/>
</dbReference>
<evidence type="ECO:0000256" key="15">
    <source>
        <dbReference type="ARBA" id="ARBA00023319"/>
    </source>
</evidence>
<dbReference type="PROSITE" id="PS01187">
    <property type="entry name" value="EGF_CA"/>
    <property type="match status" value="1"/>
</dbReference>
<feature type="domain" description="Link" evidence="28">
    <location>
        <begin position="335"/>
        <end position="433"/>
    </location>
</feature>
<evidence type="ECO:0000256" key="1">
    <source>
        <dbReference type="ARBA" id="ARBA00004504"/>
    </source>
</evidence>
<feature type="compositionally biased region" description="Basic and acidic residues" evidence="24">
    <location>
        <begin position="777"/>
        <end position="795"/>
    </location>
</feature>
<dbReference type="Gene3D" id="3.10.100.10">
    <property type="entry name" value="Mannose-Binding Protein A, subunit A"/>
    <property type="match status" value="3"/>
</dbReference>
<dbReference type="Pfam" id="PF12661">
    <property type="entry name" value="hEGF"/>
    <property type="match status" value="1"/>
</dbReference>
<dbReference type="FunFam" id="2.10.70.10:FF:000003">
    <property type="entry name" value="Versican core protein"/>
    <property type="match status" value="1"/>
</dbReference>
<feature type="region of interest" description="Disordered" evidence="24">
    <location>
        <begin position="990"/>
        <end position="1125"/>
    </location>
</feature>
<dbReference type="InterPro" id="IPR000436">
    <property type="entry name" value="Sushi_SCR_CCP_dom"/>
</dbReference>
<keyword evidence="5 21" id="KW-0245">EGF-like domain</keyword>
<dbReference type="InterPro" id="IPR050691">
    <property type="entry name" value="Hyaluronan_bind_Proteoglycan"/>
</dbReference>
<keyword evidence="22" id="KW-0768">Sushi</keyword>
<keyword evidence="10" id="KW-0654">Proteoglycan</keyword>
<dbReference type="GO" id="GO:0005509">
    <property type="term" value="F:calcium ion binding"/>
    <property type="evidence" value="ECO:0007669"/>
    <property type="project" value="InterPro"/>
</dbReference>
<feature type="region of interest" description="Disordered" evidence="24">
    <location>
        <begin position="561"/>
        <end position="654"/>
    </location>
</feature>
<dbReference type="FunFam" id="3.10.100.10:FF:000003">
    <property type="entry name" value="Versican core protein"/>
    <property type="match status" value="1"/>
</dbReference>
<dbReference type="SUPFAM" id="SSF57196">
    <property type="entry name" value="EGF/Laminin"/>
    <property type="match status" value="1"/>
</dbReference>
<sequence length="1575" mass="171089">MGGVFSGEVSSLMSGHIGSAVDLNLLQSGGRAAAETRSQTSGDFFSEKCSSDNPTGAAGFPFAFYFMFYKVVEMIPLLLLCSLSLSFAQDLLLQPYSSADGVSGAQQQGLRVLRSIVTVPPPSVQMHASGSMAGRVVLPCLFSIPSHSTESPPLLPASPLTSTPGPREELRIKWTKLEASGEHLVLVAQGGGGEGGAGLHGEGVCGASPALGGRRLPAPAEAAGQRRRAVPLPGVVFHYRANSSRYTLDFLSAVEACEHAGATIASPGQLQAAFEDGFDQCDAGWLSDQTVSYPIVTPRPGCAGNLLNRPGVRTYGLREPEEKYDVYCYVDKLHGELFFPASLSQKLSLQESRLHCLSLGSVLASPGQLFAAWRSGFNRCDYGWLSDGSVRHPVTVPLPQCGGGQLGVRTLYKHQNQTGFPDPQDKHGLFCFKAKLPEPTTKSPPMMPTESTTQRPKTTPTPGPAFVPERAEIQTEDPVTYSKHTPAQTLAPGTPTPMFIDYDVPLFNPNVLEALPGRGDTLPPMKLPPLPTTRLQRPQLDISHGGEERGRVGVRQWKWGGRKQRGKLQWGDGDPGTRVGGNHNETKFPSGNHPRNHINTKFSSRHHIETKFSSGNHPRNHPETIASSSRDPHPRTKRTSQRQRGGESSSGNTSIHLIIVNMKDSNQSVDDILNILSRPQSQFDQITHFSQMSGEGGQGSGDSHPFDVSPINLPPTVRFINGKHQVKFESELPEEARGDQFETATPVEVDEVDHEEGTDNENLSPFDYTIEIPSEETPTKDSSDASVDSDVKTQEPGDQTATRSTSTIKQKLPVSSPATSAPSSPFAVPQPPTKGVSTFDDTEGSASRGTDDESQEGSADDVSSSGSQSRGVTDETEIGGMEPPTTSIPDPQSQKTTTAKTDIEDSEGSASGEDESSGQDPPEMYSTQKPQPVDGEAPLVFPAVDVVTDAGSGAEQMSGEGEVTGEKGGPFDPLSEVTVTVSPHVAAVTFADRTTNRKDTTSEVTTPKRSTANDNKHLTSKSSPTTPENQTPTATKRQNTFLPASTSGATKQTTTEDKKHADLTSKSSSTTPEDHDPTTTKYSQTKQTTTDDKKHPDLNAKSSSTTPEDHTSKTKQTTTSSTQRLYTFDRLTHSVPEWALTPDPAATPLPEDDFVDYDKESAPVLLEVRPPKAEAIRTTEQPENARPVEVSTVDVRDLLPCTTNVCQNGGSCYRRNTQNMCVCAPGFAGPLCEADVDECQLNPCLNGATCLDGVASFTCLCLPSYSGELCQQDTELCGFGWEKFQSHCYKYFTHRRTWDAAERECRLHGAHLTSILSSEEQTYVNRMGSDYQWLGLSDKMFERDFRWTDGRPMQYDHWRPNQPDSFFQSGEDCVVMIWHEGGQWNDVPCNYHLTFTCKKGTVSCEQPPMVKDARVFGAMKPRYEINTLLRYHCEQGFIQRHAPTVRCRADGQWDVPESHLHEPRSVPRVNDCPAPQRPAGHPARPPHHESPGTERRRGAEAEFQLLSEHLEPFPEGEEATAAGARRGRDEALIRASVNQPNTGPFGPEASSDRGMQCTVCFAGTLSPRNTPGSEP</sequence>
<feature type="domain" description="EGF-like" evidence="25">
    <location>
        <begin position="1197"/>
        <end position="1233"/>
    </location>
</feature>
<keyword evidence="8" id="KW-0677">Repeat</keyword>
<evidence type="ECO:0000256" key="16">
    <source>
        <dbReference type="ARBA" id="ARBA00043896"/>
    </source>
</evidence>
<feature type="disulfide bond" evidence="21">
    <location>
        <begin position="1261"/>
        <end position="1270"/>
    </location>
</feature>
<dbReference type="SMART" id="SM00445">
    <property type="entry name" value="LINK"/>
    <property type="match status" value="2"/>
</dbReference>
<dbReference type="CDD" id="cd03517">
    <property type="entry name" value="Link_domain_CSPGs_modules_1_3"/>
    <property type="match status" value="1"/>
</dbReference>
<dbReference type="PANTHER" id="PTHR22804:SF6">
    <property type="entry name" value="VERSICAN CORE PROTEIN"/>
    <property type="match status" value="1"/>
</dbReference>
<feature type="domain" description="EGF-like" evidence="25">
    <location>
        <begin position="1235"/>
        <end position="1271"/>
    </location>
</feature>
<dbReference type="GO" id="GO:0072534">
    <property type="term" value="C:perineuronal net"/>
    <property type="evidence" value="ECO:0007669"/>
    <property type="project" value="TreeGrafter"/>
</dbReference>
<dbReference type="GO" id="GO:0045202">
    <property type="term" value="C:synapse"/>
    <property type="evidence" value="ECO:0007669"/>
    <property type="project" value="TreeGrafter"/>
</dbReference>
<evidence type="ECO:0000256" key="22">
    <source>
        <dbReference type="PROSITE-ProRule" id="PRU00302"/>
    </source>
</evidence>
<dbReference type="Pfam" id="PF00008">
    <property type="entry name" value="EGF"/>
    <property type="match status" value="1"/>
</dbReference>
<evidence type="ECO:0000256" key="11">
    <source>
        <dbReference type="ARBA" id="ARBA00023157"/>
    </source>
</evidence>
<dbReference type="GO" id="GO:0001750">
    <property type="term" value="C:photoreceptor outer segment"/>
    <property type="evidence" value="ECO:0007669"/>
    <property type="project" value="UniProtKB-SubCell"/>
</dbReference>
<evidence type="ECO:0000256" key="7">
    <source>
        <dbReference type="ARBA" id="ARBA00022734"/>
    </source>
</evidence>
<dbReference type="InterPro" id="IPR001304">
    <property type="entry name" value="C-type_lectin-like"/>
</dbReference>
<keyword evidence="9" id="KW-0106">Calcium</keyword>
<dbReference type="Pfam" id="PF00193">
    <property type="entry name" value="Xlink"/>
    <property type="match status" value="2"/>
</dbReference>
<keyword evidence="12" id="KW-0325">Glycoprotein</keyword>
<keyword evidence="15" id="KW-0393">Immunoglobulin domain</keyword>
<dbReference type="FunFam" id="3.10.100.10:FF:000011">
    <property type="entry name" value="Aggrecan core protein"/>
    <property type="match status" value="1"/>
</dbReference>
<dbReference type="GO" id="GO:0016020">
    <property type="term" value="C:membrane"/>
    <property type="evidence" value="ECO:0007669"/>
    <property type="project" value="UniProtKB-ARBA"/>
</dbReference>
<dbReference type="InterPro" id="IPR018097">
    <property type="entry name" value="EGF_Ca-bd_CS"/>
</dbReference>
<feature type="region of interest" description="Disordered" evidence="24">
    <location>
        <begin position="438"/>
        <end position="467"/>
    </location>
</feature>
<evidence type="ECO:0000313" key="29">
    <source>
        <dbReference type="EMBL" id="KAK5900291.1"/>
    </source>
</evidence>
<dbReference type="Proteomes" id="UP001331515">
    <property type="component" value="Unassembled WGS sequence"/>
</dbReference>
<evidence type="ECO:0000256" key="18">
    <source>
        <dbReference type="ARBA" id="ARBA00044230"/>
    </source>
</evidence>
<keyword evidence="4" id="KW-0272">Extracellular matrix</keyword>
<name>A0AAN8H2P8_CHAGU</name>
<protein>
    <recommendedName>
        <fullName evidence="17">Versican core protein</fullName>
    </recommendedName>
    <alternativeName>
        <fullName evidence="18">Chondroitin sulfate proteoglycan core protein 2</fullName>
    </alternativeName>
    <alternativeName>
        <fullName evidence="19">Large fibroblast proteoglycan</fullName>
    </alternativeName>
    <alternativeName>
        <fullName evidence="20">PG-M</fullName>
    </alternativeName>
</protein>
<dbReference type="PROSITE" id="PS00022">
    <property type="entry name" value="EGF_1"/>
    <property type="match status" value="2"/>
</dbReference>
<reference evidence="29 30" key="1">
    <citation type="journal article" date="2023" name="Mol. Biol. Evol.">
        <title>Genomics of Secondarily Temperate Adaptation in the Only Non-Antarctic Icefish.</title>
        <authorList>
            <person name="Rivera-Colon A.G."/>
            <person name="Rayamajhi N."/>
            <person name="Minhas B.F."/>
            <person name="Madrigal G."/>
            <person name="Bilyk K.T."/>
            <person name="Yoon V."/>
            <person name="Hune M."/>
            <person name="Gregory S."/>
            <person name="Cheng C.H.C."/>
            <person name="Catchen J.M."/>
        </authorList>
    </citation>
    <scope>NUCLEOTIDE SEQUENCE [LARGE SCALE GENOMIC DNA]</scope>
    <source>
        <tissue evidence="29">White muscle</tissue>
    </source>
</reference>
<evidence type="ECO:0000256" key="14">
    <source>
        <dbReference type="ARBA" id="ARBA00023290"/>
    </source>
</evidence>
<dbReference type="GO" id="GO:0033165">
    <property type="term" value="C:interphotoreceptor matrix"/>
    <property type="evidence" value="ECO:0007669"/>
    <property type="project" value="UniProtKB-SubCell"/>
</dbReference>
<feature type="compositionally biased region" description="Polar residues" evidence="24">
    <location>
        <begin position="884"/>
        <end position="900"/>
    </location>
</feature>
<keyword evidence="14" id="KW-0373">Hyaluronic acid</keyword>
<feature type="compositionally biased region" description="Polar residues" evidence="24">
    <location>
        <begin position="1020"/>
        <end position="1053"/>
    </location>
</feature>
<dbReference type="SMART" id="SM00032">
    <property type="entry name" value="CCP"/>
    <property type="match status" value="1"/>
</dbReference>
<evidence type="ECO:0000259" key="26">
    <source>
        <dbReference type="PROSITE" id="PS50041"/>
    </source>
</evidence>
<feature type="domain" description="Link" evidence="28">
    <location>
        <begin position="235"/>
        <end position="330"/>
    </location>
</feature>
<evidence type="ECO:0000259" key="25">
    <source>
        <dbReference type="PROSITE" id="PS50026"/>
    </source>
</evidence>
<feature type="compositionally biased region" description="Low complexity" evidence="24">
    <location>
        <begin position="860"/>
        <end position="871"/>
    </location>
</feature>
<dbReference type="GO" id="GO:0010001">
    <property type="term" value="P:glial cell differentiation"/>
    <property type="evidence" value="ECO:0007669"/>
    <property type="project" value="TreeGrafter"/>
</dbReference>
<evidence type="ECO:0000259" key="27">
    <source>
        <dbReference type="PROSITE" id="PS50923"/>
    </source>
</evidence>
<dbReference type="PROSITE" id="PS50923">
    <property type="entry name" value="SUSHI"/>
    <property type="match status" value="1"/>
</dbReference>
<feature type="compositionally biased region" description="Low complexity" evidence="24">
    <location>
        <begin position="1079"/>
        <end position="1088"/>
    </location>
</feature>
<feature type="region of interest" description="Disordered" evidence="24">
    <location>
        <begin position="1458"/>
        <end position="1553"/>
    </location>
</feature>
<organism evidence="29 30">
    <name type="scientific">Champsocephalus gunnari</name>
    <name type="common">Mackerel icefish</name>
    <dbReference type="NCBI Taxonomy" id="52237"/>
    <lineage>
        <taxon>Eukaryota</taxon>
        <taxon>Metazoa</taxon>
        <taxon>Chordata</taxon>
        <taxon>Craniata</taxon>
        <taxon>Vertebrata</taxon>
        <taxon>Euteleostomi</taxon>
        <taxon>Actinopterygii</taxon>
        <taxon>Neopterygii</taxon>
        <taxon>Teleostei</taxon>
        <taxon>Neoteleostei</taxon>
        <taxon>Acanthomorphata</taxon>
        <taxon>Eupercaria</taxon>
        <taxon>Perciformes</taxon>
        <taxon>Notothenioidei</taxon>
        <taxon>Channichthyidae</taxon>
        <taxon>Champsocephalus</taxon>
    </lineage>
</organism>
<evidence type="ECO:0000256" key="13">
    <source>
        <dbReference type="ARBA" id="ARBA00023273"/>
    </source>
</evidence>
<dbReference type="FunFam" id="2.10.25.10:FF:000472">
    <property type="entry name" value="Uncharacterized protein, isoform A"/>
    <property type="match status" value="1"/>
</dbReference>
<gene>
    <name evidence="29" type="ORF">CgunFtcFv8_025260</name>
</gene>
<dbReference type="PRINTS" id="PR01265">
    <property type="entry name" value="LINKMODULE"/>
</dbReference>
<feature type="compositionally biased region" description="Acidic residues" evidence="24">
    <location>
        <begin position="904"/>
        <end position="917"/>
    </location>
</feature>
<feature type="compositionally biased region" description="Low complexity" evidence="24">
    <location>
        <begin position="813"/>
        <end position="827"/>
    </location>
</feature>
<dbReference type="GO" id="GO:1901222">
    <property type="term" value="P:regulation of non-canonical NF-kappaB signal transduction"/>
    <property type="evidence" value="ECO:0007669"/>
    <property type="project" value="UniProtKB-ARBA"/>
</dbReference>
<feature type="domain" description="Sushi" evidence="27">
    <location>
        <begin position="1402"/>
        <end position="1467"/>
    </location>
</feature>
<keyword evidence="30" id="KW-1185">Reference proteome</keyword>
<dbReference type="PROSITE" id="PS50963">
    <property type="entry name" value="LINK_2"/>
    <property type="match status" value="2"/>
</dbReference>
<dbReference type="PROSITE" id="PS50026">
    <property type="entry name" value="EGF_3"/>
    <property type="match status" value="2"/>
</dbReference>
<feature type="disulfide bond" evidence="23">
    <location>
        <begin position="380"/>
        <end position="401"/>
    </location>
</feature>
<dbReference type="Gene3D" id="2.10.70.10">
    <property type="entry name" value="Complement Module, domain 1"/>
    <property type="match status" value="1"/>
</dbReference>
<dbReference type="InterPro" id="IPR000742">
    <property type="entry name" value="EGF"/>
</dbReference>
<feature type="disulfide bond" evidence="21">
    <location>
        <begin position="1223"/>
        <end position="1232"/>
    </location>
</feature>
<proteinExistence type="predicted"/>
<evidence type="ECO:0000256" key="24">
    <source>
        <dbReference type="SAM" id="MobiDB-lite"/>
    </source>
</evidence>
<feature type="compositionally biased region" description="Basic and acidic residues" evidence="24">
    <location>
        <begin position="1486"/>
        <end position="1500"/>
    </location>
</feature>
<dbReference type="Pfam" id="PF00084">
    <property type="entry name" value="Sushi"/>
    <property type="match status" value="1"/>
</dbReference>
<dbReference type="GO" id="GO:0005540">
    <property type="term" value="F:hyaluronic acid binding"/>
    <property type="evidence" value="ECO:0007669"/>
    <property type="project" value="UniProtKB-KW"/>
</dbReference>
<dbReference type="EMBL" id="JAURVH010001532">
    <property type="protein sequence ID" value="KAK5900291.1"/>
    <property type="molecule type" value="Genomic_DNA"/>
</dbReference>
<dbReference type="InterPro" id="IPR000152">
    <property type="entry name" value="EGF-type_Asp/Asn_hydroxyl_site"/>
</dbReference>
<accession>A0AAN8H2P8</accession>
<dbReference type="Gene3D" id="2.10.25.10">
    <property type="entry name" value="Laminin"/>
    <property type="match status" value="2"/>
</dbReference>
<comment type="caution">
    <text evidence="21">Lacks conserved residue(s) required for the propagation of feature annotation.</text>
</comment>
<dbReference type="PROSITE" id="PS01241">
    <property type="entry name" value="LINK_1"/>
    <property type="match status" value="2"/>
</dbReference>
<dbReference type="InterPro" id="IPR016187">
    <property type="entry name" value="CTDL_fold"/>
</dbReference>
<dbReference type="SUPFAM" id="SSF56436">
    <property type="entry name" value="C-type lectin-like"/>
    <property type="match status" value="3"/>
</dbReference>
<dbReference type="InterPro" id="IPR033987">
    <property type="entry name" value="CSPG_CTLD"/>
</dbReference>
<dbReference type="CDD" id="cd03520">
    <property type="entry name" value="Link_domain_CSPGs_modules_2_4"/>
    <property type="match status" value="1"/>
</dbReference>
<keyword evidence="13" id="KW-0966">Cell projection</keyword>
<evidence type="ECO:0000256" key="6">
    <source>
        <dbReference type="ARBA" id="ARBA00022729"/>
    </source>
</evidence>
<dbReference type="SUPFAM" id="SSF57535">
    <property type="entry name" value="Complement control module/SCR domain"/>
    <property type="match status" value="1"/>
</dbReference>
<dbReference type="SMART" id="SM00034">
    <property type="entry name" value="CLECT"/>
    <property type="match status" value="1"/>
</dbReference>
<dbReference type="SMART" id="SM00181">
    <property type="entry name" value="EGF"/>
    <property type="match status" value="2"/>
</dbReference>
<evidence type="ECO:0000256" key="23">
    <source>
        <dbReference type="PROSITE-ProRule" id="PRU00323"/>
    </source>
</evidence>
<dbReference type="PROSITE" id="PS00615">
    <property type="entry name" value="C_TYPE_LECTIN_1"/>
    <property type="match status" value="1"/>
</dbReference>
<dbReference type="PROSITE" id="PS00010">
    <property type="entry name" value="ASX_HYDROXYL"/>
    <property type="match status" value="1"/>
</dbReference>
<feature type="region of interest" description="Disordered" evidence="24">
    <location>
        <begin position="148"/>
        <end position="167"/>
    </location>
</feature>
<evidence type="ECO:0000259" key="28">
    <source>
        <dbReference type="PROSITE" id="PS50963"/>
    </source>
</evidence>
<feature type="disulfide bond" evidence="23">
    <location>
        <begin position="281"/>
        <end position="302"/>
    </location>
</feature>
<feature type="compositionally biased region" description="Polar residues" evidence="24">
    <location>
        <begin position="449"/>
        <end position="458"/>
    </location>
</feature>
<dbReference type="InterPro" id="IPR016186">
    <property type="entry name" value="C-type_lectin-like/link_sf"/>
</dbReference>
<evidence type="ECO:0000256" key="17">
    <source>
        <dbReference type="ARBA" id="ARBA00044099"/>
    </source>
</evidence>
<dbReference type="CDD" id="cd00054">
    <property type="entry name" value="EGF_CA"/>
    <property type="match status" value="2"/>
</dbReference>
<dbReference type="InterPro" id="IPR018378">
    <property type="entry name" value="C-type_lectin_CS"/>
</dbReference>
<comment type="function">
    <text evidence="16">May play a role in intercellular signaling and in connecting cells with the extracellular matrix. May take part in the regulation of cell motility, growth and differentiation. Binds hyaluronic acid.</text>
</comment>
<dbReference type="GO" id="GO:0060218">
    <property type="term" value="P:hematopoietic stem cell differentiation"/>
    <property type="evidence" value="ECO:0007669"/>
    <property type="project" value="UniProtKB-ARBA"/>
</dbReference>
<evidence type="ECO:0000256" key="5">
    <source>
        <dbReference type="ARBA" id="ARBA00022536"/>
    </source>
</evidence>
<evidence type="ECO:0000256" key="4">
    <source>
        <dbReference type="ARBA" id="ARBA00022530"/>
    </source>
</evidence>
<dbReference type="GO" id="GO:0030246">
    <property type="term" value="F:carbohydrate binding"/>
    <property type="evidence" value="ECO:0007669"/>
    <property type="project" value="UniProtKB-KW"/>
</dbReference>
<keyword evidence="7" id="KW-0430">Lectin</keyword>
<evidence type="ECO:0000256" key="21">
    <source>
        <dbReference type="PROSITE-ProRule" id="PRU00076"/>
    </source>
</evidence>
<dbReference type="SMART" id="SM00179">
    <property type="entry name" value="EGF_CA"/>
    <property type="match status" value="2"/>
</dbReference>
<feature type="disulfide bond" evidence="22">
    <location>
        <begin position="1404"/>
        <end position="1447"/>
    </location>
</feature>
<dbReference type="Pfam" id="PF00059">
    <property type="entry name" value="Lectin_C"/>
    <property type="match status" value="1"/>
</dbReference>